<sequence>YNYVLSAAFDSAAQIATMVIFFFLNGVVKTPFPEWWGNDKISQGERCFNNE</sequence>
<organism evidence="1 2">
    <name type="scientific">Racocetra persica</name>
    <dbReference type="NCBI Taxonomy" id="160502"/>
    <lineage>
        <taxon>Eukaryota</taxon>
        <taxon>Fungi</taxon>
        <taxon>Fungi incertae sedis</taxon>
        <taxon>Mucoromycota</taxon>
        <taxon>Glomeromycotina</taxon>
        <taxon>Glomeromycetes</taxon>
        <taxon>Diversisporales</taxon>
        <taxon>Gigasporaceae</taxon>
        <taxon>Racocetra</taxon>
    </lineage>
</organism>
<name>A0ACA9R5W0_9GLOM</name>
<comment type="caution">
    <text evidence="1">The sequence shown here is derived from an EMBL/GenBank/DDBJ whole genome shotgun (WGS) entry which is preliminary data.</text>
</comment>
<evidence type="ECO:0000313" key="1">
    <source>
        <dbReference type="EMBL" id="CAG8778552.1"/>
    </source>
</evidence>
<accession>A0ACA9R5W0</accession>
<evidence type="ECO:0000313" key="2">
    <source>
        <dbReference type="Proteomes" id="UP000789920"/>
    </source>
</evidence>
<protein>
    <submittedName>
        <fullName evidence="1">32649_t:CDS:1</fullName>
    </submittedName>
</protein>
<reference evidence="1" key="1">
    <citation type="submission" date="2021-06" db="EMBL/GenBank/DDBJ databases">
        <authorList>
            <person name="Kallberg Y."/>
            <person name="Tangrot J."/>
            <person name="Rosling A."/>
        </authorList>
    </citation>
    <scope>NUCLEOTIDE SEQUENCE</scope>
    <source>
        <strain evidence="1">MA461A</strain>
    </source>
</reference>
<gene>
    <name evidence="1" type="ORF">RPERSI_LOCUS17241</name>
</gene>
<dbReference type="Proteomes" id="UP000789920">
    <property type="component" value="Unassembled WGS sequence"/>
</dbReference>
<keyword evidence="2" id="KW-1185">Reference proteome</keyword>
<dbReference type="EMBL" id="CAJVQC010043929">
    <property type="protein sequence ID" value="CAG8778552.1"/>
    <property type="molecule type" value="Genomic_DNA"/>
</dbReference>
<proteinExistence type="predicted"/>
<feature type="non-terminal residue" evidence="1">
    <location>
        <position position="1"/>
    </location>
</feature>